<dbReference type="InParanoid" id="A0A2J7Q9R8"/>
<sequence>MDISAHIAAGLKQLGNPGVVTEDCFSKLLEAGVSVITDSQKLPNLTQLCNFKGDAIKESYAALLSVLIEAARHDIYPDALSIILLQDYNFGAQRNDKLIGIYRQYKTRLQAALSHIGTHPPHIIDASWTLDYCIKASNLEQVGDFLYLIQFHTESCQGCGSGTSVSRFKFLCTQEELQDLVWKLRDAVRHVERIANTCDLSQRCYTNLAK</sequence>
<dbReference type="CDD" id="cd04751">
    <property type="entry name" value="Commd3"/>
    <property type="match status" value="1"/>
</dbReference>
<comment type="caution">
    <text evidence="4">The sequence shown here is derived from an EMBL/GenBank/DDBJ whole genome shotgun (WGS) entry which is preliminary data.</text>
</comment>
<name>A0A2J7Q9R8_9NEOP</name>
<feature type="domain" description="COMM" evidence="3">
    <location>
        <begin position="122"/>
        <end position="195"/>
    </location>
</feature>
<evidence type="ECO:0000256" key="1">
    <source>
        <dbReference type="ARBA" id="ARBA00016548"/>
    </source>
</evidence>
<evidence type="ECO:0000259" key="3">
    <source>
        <dbReference type="PROSITE" id="PS51269"/>
    </source>
</evidence>
<gene>
    <name evidence="4" type="primary">Commd3</name>
    <name evidence="4" type="ORF">B7P43_G10927</name>
</gene>
<dbReference type="Pfam" id="PF21672">
    <property type="entry name" value="COMM_HN"/>
    <property type="match status" value="1"/>
</dbReference>
<dbReference type="InterPro" id="IPR017920">
    <property type="entry name" value="COMM"/>
</dbReference>
<dbReference type="InterPro" id="IPR037355">
    <property type="entry name" value="COMMD3"/>
</dbReference>
<dbReference type="PANTHER" id="PTHR31159">
    <property type="entry name" value="COMM DOMAIN-CONTAINING PROTEIN 3"/>
    <property type="match status" value="1"/>
</dbReference>
<accession>A0A2J7Q9R8</accession>
<dbReference type="PROSITE" id="PS51269">
    <property type="entry name" value="COMM"/>
    <property type="match status" value="1"/>
</dbReference>
<evidence type="ECO:0000313" key="5">
    <source>
        <dbReference type="Proteomes" id="UP000235965"/>
    </source>
</evidence>
<evidence type="ECO:0000313" key="4">
    <source>
        <dbReference type="EMBL" id="PNF25325.1"/>
    </source>
</evidence>
<dbReference type="GO" id="GO:0006814">
    <property type="term" value="P:sodium ion transport"/>
    <property type="evidence" value="ECO:0007669"/>
    <property type="project" value="InterPro"/>
</dbReference>
<dbReference type="STRING" id="105785.A0A2J7Q9R8"/>
<dbReference type="Proteomes" id="UP000235965">
    <property type="component" value="Unassembled WGS sequence"/>
</dbReference>
<keyword evidence="5" id="KW-1185">Reference proteome</keyword>
<dbReference type="AlphaFoldDB" id="A0A2J7Q9R8"/>
<reference evidence="4 5" key="1">
    <citation type="submission" date="2017-12" db="EMBL/GenBank/DDBJ databases">
        <title>Hemimetabolous genomes reveal molecular basis of termite eusociality.</title>
        <authorList>
            <person name="Harrison M.C."/>
            <person name="Jongepier E."/>
            <person name="Robertson H.M."/>
            <person name="Arning N."/>
            <person name="Bitard-Feildel T."/>
            <person name="Chao H."/>
            <person name="Childers C.P."/>
            <person name="Dinh H."/>
            <person name="Doddapaneni H."/>
            <person name="Dugan S."/>
            <person name="Gowin J."/>
            <person name="Greiner C."/>
            <person name="Han Y."/>
            <person name="Hu H."/>
            <person name="Hughes D.S.T."/>
            <person name="Huylmans A.-K."/>
            <person name="Kemena C."/>
            <person name="Kremer L.P.M."/>
            <person name="Lee S.L."/>
            <person name="Lopez-Ezquerra A."/>
            <person name="Mallet L."/>
            <person name="Monroy-Kuhn J.M."/>
            <person name="Moser A."/>
            <person name="Murali S.C."/>
            <person name="Muzny D.M."/>
            <person name="Otani S."/>
            <person name="Piulachs M.-D."/>
            <person name="Poelchau M."/>
            <person name="Qu J."/>
            <person name="Schaub F."/>
            <person name="Wada-Katsumata A."/>
            <person name="Worley K.C."/>
            <person name="Xie Q."/>
            <person name="Ylla G."/>
            <person name="Poulsen M."/>
            <person name="Gibbs R.A."/>
            <person name="Schal C."/>
            <person name="Richards S."/>
            <person name="Belles X."/>
            <person name="Korb J."/>
            <person name="Bornberg-Bauer E."/>
        </authorList>
    </citation>
    <scope>NUCLEOTIDE SEQUENCE [LARGE SCALE GENOMIC DNA]</scope>
    <source>
        <tissue evidence="4">Whole body</tissue>
    </source>
</reference>
<dbReference type="EMBL" id="NEVH01016344">
    <property type="protein sequence ID" value="PNF25325.1"/>
    <property type="molecule type" value="Genomic_DNA"/>
</dbReference>
<dbReference type="FunCoup" id="A0A2J7Q9R8">
    <property type="interactions" value="14"/>
</dbReference>
<organism evidence="4 5">
    <name type="scientific">Cryptotermes secundus</name>
    <dbReference type="NCBI Taxonomy" id="105785"/>
    <lineage>
        <taxon>Eukaryota</taxon>
        <taxon>Metazoa</taxon>
        <taxon>Ecdysozoa</taxon>
        <taxon>Arthropoda</taxon>
        <taxon>Hexapoda</taxon>
        <taxon>Insecta</taxon>
        <taxon>Pterygota</taxon>
        <taxon>Neoptera</taxon>
        <taxon>Polyneoptera</taxon>
        <taxon>Dictyoptera</taxon>
        <taxon>Blattodea</taxon>
        <taxon>Blattoidea</taxon>
        <taxon>Termitoidae</taxon>
        <taxon>Kalotermitidae</taxon>
        <taxon>Cryptotermitinae</taxon>
        <taxon>Cryptotermes</taxon>
    </lineage>
</organism>
<dbReference type="Pfam" id="PF07258">
    <property type="entry name" value="COMM_domain"/>
    <property type="match status" value="1"/>
</dbReference>
<evidence type="ECO:0000256" key="2">
    <source>
        <dbReference type="ARBA" id="ARBA00093469"/>
    </source>
</evidence>
<dbReference type="PANTHER" id="PTHR31159:SF1">
    <property type="entry name" value="COMM DOMAIN-CONTAINING PROTEIN 3"/>
    <property type="match status" value="1"/>
</dbReference>
<protein>
    <recommendedName>
        <fullName evidence="1">COMM domain-containing protein 3</fullName>
    </recommendedName>
</protein>
<comment type="similarity">
    <text evidence="2">Belongs to the COMM domain-containing protein 3 family.</text>
</comment>
<dbReference type="OrthoDB" id="1917519at2759"/>
<proteinExistence type="inferred from homology"/>